<keyword evidence="1 4" id="KW-0489">Methyltransferase</keyword>
<feature type="compositionally biased region" description="Basic and acidic residues" evidence="3">
    <location>
        <begin position="38"/>
        <end position="51"/>
    </location>
</feature>
<organism evidence="4 5">
    <name type="scientific">Streptomyces aureus</name>
    <dbReference type="NCBI Taxonomy" id="193461"/>
    <lineage>
        <taxon>Bacteria</taxon>
        <taxon>Bacillati</taxon>
        <taxon>Actinomycetota</taxon>
        <taxon>Actinomycetes</taxon>
        <taxon>Kitasatosporales</taxon>
        <taxon>Streptomycetaceae</taxon>
        <taxon>Streptomyces</taxon>
    </lineage>
</organism>
<evidence type="ECO:0000256" key="2">
    <source>
        <dbReference type="ARBA" id="ARBA00022679"/>
    </source>
</evidence>
<name>A0ABV4SZK2_9ACTN</name>
<dbReference type="PANTHER" id="PTHR43619:SF2">
    <property type="entry name" value="S-ADENOSYL-L-METHIONINE-DEPENDENT METHYLTRANSFERASES SUPERFAMILY PROTEIN"/>
    <property type="match status" value="1"/>
</dbReference>
<evidence type="ECO:0000256" key="3">
    <source>
        <dbReference type="SAM" id="MobiDB-lite"/>
    </source>
</evidence>
<dbReference type="SUPFAM" id="SSF53335">
    <property type="entry name" value="S-adenosyl-L-methionine-dependent methyltransferases"/>
    <property type="match status" value="1"/>
</dbReference>
<reference evidence="4 5" key="1">
    <citation type="submission" date="2024-08" db="EMBL/GenBank/DDBJ databases">
        <title>Genome sequence of Streptomyces aureus CACIA-1.46HGO.</title>
        <authorList>
            <person name="Evangelista-Martinez Z."/>
        </authorList>
    </citation>
    <scope>NUCLEOTIDE SEQUENCE [LARGE SCALE GENOMIC DNA]</scope>
    <source>
        <strain evidence="4 5">CACIA-1.46HGO</strain>
    </source>
</reference>
<dbReference type="GO" id="GO:0032259">
    <property type="term" value="P:methylation"/>
    <property type="evidence" value="ECO:0007669"/>
    <property type="project" value="UniProtKB-KW"/>
</dbReference>
<protein>
    <submittedName>
        <fullName evidence="4">Class I SAM-dependent methyltransferase</fullName>
        <ecNumber evidence="4">2.1.1.-</ecNumber>
    </submittedName>
</protein>
<evidence type="ECO:0000313" key="4">
    <source>
        <dbReference type="EMBL" id="MFA3843807.1"/>
    </source>
</evidence>
<dbReference type="GO" id="GO:0008168">
    <property type="term" value="F:methyltransferase activity"/>
    <property type="evidence" value="ECO:0007669"/>
    <property type="project" value="UniProtKB-KW"/>
</dbReference>
<keyword evidence="2 4" id="KW-0808">Transferase</keyword>
<evidence type="ECO:0000313" key="5">
    <source>
        <dbReference type="Proteomes" id="UP001571476"/>
    </source>
</evidence>
<proteinExistence type="predicted"/>
<dbReference type="EMBL" id="JBGOSP010000078">
    <property type="protein sequence ID" value="MFA3843807.1"/>
    <property type="molecule type" value="Genomic_DNA"/>
</dbReference>
<feature type="region of interest" description="Disordered" evidence="3">
    <location>
        <begin position="1"/>
        <end position="55"/>
    </location>
</feature>
<accession>A0ABV4SZK2</accession>
<dbReference type="RefSeq" id="WP_372567592.1">
    <property type="nucleotide sequence ID" value="NZ_JBGOSP010000078.1"/>
</dbReference>
<dbReference type="Proteomes" id="UP001571476">
    <property type="component" value="Unassembled WGS sequence"/>
</dbReference>
<dbReference type="Pfam" id="PF04072">
    <property type="entry name" value="LCM"/>
    <property type="match status" value="1"/>
</dbReference>
<dbReference type="EC" id="2.1.1.-" evidence="4"/>
<dbReference type="PANTHER" id="PTHR43619">
    <property type="entry name" value="S-ADENOSYL-L-METHIONINE-DEPENDENT METHYLTRANSFERASE YKTD-RELATED"/>
    <property type="match status" value="1"/>
</dbReference>
<dbReference type="Gene3D" id="3.40.50.150">
    <property type="entry name" value="Vaccinia Virus protein VP39"/>
    <property type="match status" value="1"/>
</dbReference>
<evidence type="ECO:0000256" key="1">
    <source>
        <dbReference type="ARBA" id="ARBA00022603"/>
    </source>
</evidence>
<gene>
    <name evidence="4" type="ORF">ACEG43_48385</name>
</gene>
<dbReference type="InterPro" id="IPR007213">
    <property type="entry name" value="Ppm1/Ppm2/Tcmp"/>
</dbReference>
<keyword evidence="5" id="KW-1185">Reference proteome</keyword>
<comment type="caution">
    <text evidence="4">The sequence shown here is derived from an EMBL/GenBank/DDBJ whole genome shotgun (WGS) entry which is preliminary data.</text>
</comment>
<sequence length="217" mass="23309">MLRTIKPLSVRASPCASPGRTAGDAPPKTCLYPGPAGRVERGPVNESERASSRTAVLVRQGRAAADASIAAGRFSDPVAMQLLRAEERTPVDAVRAGVPPQGRPARTRYESVRACAEVTVARTGAIDEALCACPPRQLVILGAGLDSRAWRLPQLARTDVWEVDHPACPEGRRPAFSSRSHAHYNHYAAVVVNMNVRCTRNRYRESPCPTASAVVPP</sequence>
<dbReference type="InterPro" id="IPR029063">
    <property type="entry name" value="SAM-dependent_MTases_sf"/>
</dbReference>